<dbReference type="AlphaFoldDB" id="A0A506U119"/>
<dbReference type="InterPro" id="IPR019301">
    <property type="entry name" value="Flagellar_prot_FlgJ_N"/>
</dbReference>
<sequence length="190" mass="19751">MSISPPGDIVLDVVRAADPVSVREASERLATGTTKAPASPAATLQASQAFESHFDRNASAGHAANAGTAAGETATPPAYRKFEAMVLQSFIKEMLPSDSSDVYGKGTAGNIWKSMMAQQVASVVADRGGIGIADKLSQSSSLGLRGMPQSRVSGDDLNVSRGLVHQLQMQGLDELATGDDTKTKSWMEAG</sequence>
<protein>
    <submittedName>
        <fullName evidence="2">Rod-binding protein</fullName>
    </submittedName>
</protein>
<dbReference type="Pfam" id="PF10135">
    <property type="entry name" value="Rod-binding"/>
    <property type="match status" value="1"/>
</dbReference>
<proteinExistence type="predicted"/>
<accession>A0A506U119</accession>
<reference evidence="2 3" key="1">
    <citation type="submission" date="2019-06" db="EMBL/GenBank/DDBJ databases">
        <authorList>
            <person name="Li M."/>
        </authorList>
    </citation>
    <scope>NUCLEOTIDE SEQUENCE [LARGE SCALE GENOMIC DNA]</scope>
    <source>
        <strain evidence="2 3">BGMRC6574</strain>
    </source>
</reference>
<comment type="caution">
    <text evidence="2">The sequence shown here is derived from an EMBL/GenBank/DDBJ whole genome shotgun (WGS) entry which is preliminary data.</text>
</comment>
<gene>
    <name evidence="2" type="ORF">FJU11_13130</name>
</gene>
<keyword evidence="3" id="KW-1185">Reference proteome</keyword>
<evidence type="ECO:0000259" key="1">
    <source>
        <dbReference type="Pfam" id="PF10135"/>
    </source>
</evidence>
<evidence type="ECO:0000313" key="2">
    <source>
        <dbReference type="EMBL" id="TPW26911.1"/>
    </source>
</evidence>
<dbReference type="Proteomes" id="UP000320314">
    <property type="component" value="Unassembled WGS sequence"/>
</dbReference>
<dbReference type="OrthoDB" id="7889190at2"/>
<dbReference type="RefSeq" id="WP_141167527.1">
    <property type="nucleotide sequence ID" value="NZ_VHLH01000025.1"/>
</dbReference>
<evidence type="ECO:0000313" key="3">
    <source>
        <dbReference type="Proteomes" id="UP000320314"/>
    </source>
</evidence>
<name>A0A506U119_9HYPH</name>
<dbReference type="EMBL" id="VHLH01000025">
    <property type="protein sequence ID" value="TPW26911.1"/>
    <property type="molecule type" value="Genomic_DNA"/>
</dbReference>
<organism evidence="2 3">
    <name type="scientific">Pararhizobium mangrovi</name>
    <dbReference type="NCBI Taxonomy" id="2590452"/>
    <lineage>
        <taxon>Bacteria</taxon>
        <taxon>Pseudomonadati</taxon>
        <taxon>Pseudomonadota</taxon>
        <taxon>Alphaproteobacteria</taxon>
        <taxon>Hyphomicrobiales</taxon>
        <taxon>Rhizobiaceae</taxon>
        <taxon>Rhizobium/Agrobacterium group</taxon>
        <taxon>Pararhizobium</taxon>
    </lineage>
</organism>
<feature type="domain" description="Flagellar protein FlgJ N-terminal" evidence="1">
    <location>
        <begin position="92"/>
        <end position="136"/>
    </location>
</feature>